<reference evidence="1 3" key="1">
    <citation type="journal article" date="2015" name="Int. J. Syst. Evol. Microbiol.">
        <title>Exiguobacterium enclense sp. nov., isolated from sediment.</title>
        <authorList>
            <person name="Dastager S.G."/>
            <person name="Mawlankar R."/>
            <person name="Sonalkar V.V."/>
            <person name="Thorat M.N."/>
            <person name="Mual P."/>
            <person name="Verma A."/>
            <person name="Krishnamurthi S."/>
            <person name="Tang S.K."/>
            <person name="Li W.J."/>
        </authorList>
    </citation>
    <scope>NUCLEOTIDE SEQUENCE [LARGE SCALE GENOMIC DNA]</scope>
    <source>
        <strain evidence="1 3">NIO-1109</strain>
    </source>
</reference>
<evidence type="ECO:0000313" key="1">
    <source>
        <dbReference type="EMBL" id="KSU49790.1"/>
    </source>
</evidence>
<keyword evidence="4" id="KW-1185">Reference proteome</keyword>
<proteinExistence type="predicted"/>
<dbReference type="RefSeq" id="WP_055969420.1">
    <property type="nucleotide sequence ID" value="NZ_FMYN01000001.1"/>
</dbReference>
<dbReference type="Proteomes" id="UP001387110">
    <property type="component" value="Unassembled WGS sequence"/>
</dbReference>
<dbReference type="AlphaFoldDB" id="A0A0V8GHP7"/>
<dbReference type="Proteomes" id="UP000053797">
    <property type="component" value="Unassembled WGS sequence"/>
</dbReference>
<gene>
    <name evidence="1" type="ORF">AS033_00030</name>
    <name evidence="2" type="ORF">SZL87_07275</name>
</gene>
<dbReference type="EMBL" id="LNQL01000001">
    <property type="protein sequence ID" value="KSU49790.1"/>
    <property type="molecule type" value="Genomic_DNA"/>
</dbReference>
<accession>A0A0V8GHP7</accession>
<protein>
    <submittedName>
        <fullName evidence="1">Uncharacterized protein</fullName>
    </submittedName>
</protein>
<evidence type="ECO:0000313" key="3">
    <source>
        <dbReference type="Proteomes" id="UP000053797"/>
    </source>
</evidence>
<organism evidence="1 3">
    <name type="scientific">Exiguobacterium indicum</name>
    <dbReference type="NCBI Taxonomy" id="296995"/>
    <lineage>
        <taxon>Bacteria</taxon>
        <taxon>Bacillati</taxon>
        <taxon>Bacillota</taxon>
        <taxon>Bacilli</taxon>
        <taxon>Bacillales</taxon>
        <taxon>Bacillales Family XII. Incertae Sedis</taxon>
        <taxon>Exiguobacterium</taxon>
    </lineage>
</organism>
<evidence type="ECO:0000313" key="2">
    <source>
        <dbReference type="EMBL" id="MEI4462234.1"/>
    </source>
</evidence>
<reference evidence="2 4" key="2">
    <citation type="submission" date="2023-12" db="EMBL/GenBank/DDBJ databases">
        <authorList>
            <person name="Easwaran N."/>
            <person name="Lazarus H.P.S."/>
        </authorList>
    </citation>
    <scope>NUCLEOTIDE SEQUENCE [LARGE SCALE GENOMIC DNA]</scope>
    <source>
        <strain evidence="2 4">VIT-2023</strain>
    </source>
</reference>
<comment type="caution">
    <text evidence="1">The sequence shown here is derived from an EMBL/GenBank/DDBJ whole genome shotgun (WGS) entry which is preliminary data.</text>
</comment>
<dbReference type="OrthoDB" id="2352786at2"/>
<dbReference type="EMBL" id="JBAWKY010000001">
    <property type="protein sequence ID" value="MEI4462234.1"/>
    <property type="molecule type" value="Genomic_DNA"/>
</dbReference>
<name>A0A0V8GHP7_9BACL</name>
<evidence type="ECO:0000313" key="4">
    <source>
        <dbReference type="Proteomes" id="UP001387110"/>
    </source>
</evidence>
<sequence>MKKVIIALLAVLVIVAIGLQVREIVNAYQVAYKEELVPDKKAVETNTKQRPLYEIGRAEGEKTRIQKLYAFDQTINGKLSNVVIVDRKYGLTNKASDDYFMIASGTPVTDQEKKSFEPMIQKMDAEQVQAEVISKHEVTAVENNKKRTLTLFKVFYKDTDQNEYLFFIEKEGGLKLDLFKKGYSRLSNY</sequence>